<dbReference type="InterPro" id="IPR042071">
    <property type="entry name" value="Trans_coact_sf"/>
</dbReference>
<dbReference type="InterPro" id="IPR031836">
    <property type="entry name" value="Trans_coact"/>
</dbReference>
<organism evidence="1">
    <name type="scientific">marine metagenome</name>
    <dbReference type="NCBI Taxonomy" id="408172"/>
    <lineage>
        <taxon>unclassified sequences</taxon>
        <taxon>metagenomes</taxon>
        <taxon>ecological metagenomes</taxon>
    </lineage>
</organism>
<accession>A0A382DK47</accession>
<proteinExistence type="predicted"/>
<reference evidence="1" key="1">
    <citation type="submission" date="2018-05" db="EMBL/GenBank/DDBJ databases">
        <authorList>
            <person name="Lanie J.A."/>
            <person name="Ng W.-L."/>
            <person name="Kazmierczak K.M."/>
            <person name="Andrzejewski T.M."/>
            <person name="Davidsen T.M."/>
            <person name="Wayne K.J."/>
            <person name="Tettelin H."/>
            <person name="Glass J.I."/>
            <person name="Rusch D."/>
            <person name="Podicherti R."/>
            <person name="Tsui H.-C.T."/>
            <person name="Winkler M.E."/>
        </authorList>
    </citation>
    <scope>NUCLEOTIDE SEQUENCE</scope>
</reference>
<protein>
    <submittedName>
        <fullName evidence="1">Uncharacterized protein</fullName>
    </submittedName>
</protein>
<evidence type="ECO:0000313" key="1">
    <source>
        <dbReference type="EMBL" id="SVB38549.1"/>
    </source>
</evidence>
<dbReference type="AlphaFoldDB" id="A0A382DK47"/>
<sequence>MAIFTAKTFTLEIENIAKEKQITHMDAVLHYCEQEGLEPESVSSLISKGLKEKIEANARDLNFLPRQAQLPI</sequence>
<dbReference type="Gene3D" id="1.10.10.2850">
    <property type="entry name" value="Phage late-transcription coactivator-like"/>
    <property type="match status" value="1"/>
</dbReference>
<dbReference type="EMBL" id="UINC01039695">
    <property type="protein sequence ID" value="SVB38549.1"/>
    <property type="molecule type" value="Genomic_DNA"/>
</dbReference>
<gene>
    <name evidence="1" type="ORF">METZ01_LOCUS191403</name>
</gene>
<name>A0A382DK47_9ZZZZ</name>
<dbReference type="Pfam" id="PF16805">
    <property type="entry name" value="Trans_coact"/>
    <property type="match status" value="1"/>
</dbReference>